<dbReference type="AlphaFoldDB" id="A0A7I4A144"/>
<dbReference type="InParanoid" id="A0A7I4A144"/>
<dbReference type="EnsemblPlants" id="Pp3c6_1200V3.3">
    <property type="protein sequence ID" value="PAC:32976934.CDS.1"/>
    <property type="gene ID" value="Pp3c6_1200"/>
</dbReference>
<proteinExistence type="predicted"/>
<accession>A0A7I4A144</accession>
<name>A0A7I4A144_PHYPA</name>
<organism evidence="1 2">
    <name type="scientific">Physcomitrium patens</name>
    <name type="common">Spreading-leaved earth moss</name>
    <name type="synonym">Physcomitrella patens</name>
    <dbReference type="NCBI Taxonomy" id="3218"/>
    <lineage>
        <taxon>Eukaryota</taxon>
        <taxon>Viridiplantae</taxon>
        <taxon>Streptophyta</taxon>
        <taxon>Embryophyta</taxon>
        <taxon>Bryophyta</taxon>
        <taxon>Bryophytina</taxon>
        <taxon>Bryopsida</taxon>
        <taxon>Funariidae</taxon>
        <taxon>Funariales</taxon>
        <taxon>Funariaceae</taxon>
        <taxon>Physcomitrium</taxon>
    </lineage>
</organism>
<reference evidence="1 2" key="1">
    <citation type="journal article" date="2008" name="Science">
        <title>The Physcomitrella genome reveals evolutionary insights into the conquest of land by plants.</title>
        <authorList>
            <person name="Rensing S."/>
            <person name="Lang D."/>
            <person name="Zimmer A."/>
            <person name="Terry A."/>
            <person name="Salamov A."/>
            <person name="Shapiro H."/>
            <person name="Nishiyama T."/>
            <person name="Perroud P.-F."/>
            <person name="Lindquist E."/>
            <person name="Kamisugi Y."/>
            <person name="Tanahashi T."/>
            <person name="Sakakibara K."/>
            <person name="Fujita T."/>
            <person name="Oishi K."/>
            <person name="Shin-I T."/>
            <person name="Kuroki Y."/>
            <person name="Toyoda A."/>
            <person name="Suzuki Y."/>
            <person name="Hashimoto A."/>
            <person name="Yamaguchi K."/>
            <person name="Sugano A."/>
            <person name="Kohara Y."/>
            <person name="Fujiyama A."/>
            <person name="Anterola A."/>
            <person name="Aoki S."/>
            <person name="Ashton N."/>
            <person name="Barbazuk W.B."/>
            <person name="Barker E."/>
            <person name="Bennetzen J."/>
            <person name="Bezanilla M."/>
            <person name="Blankenship R."/>
            <person name="Cho S.H."/>
            <person name="Dutcher S."/>
            <person name="Estelle M."/>
            <person name="Fawcett J.A."/>
            <person name="Gundlach H."/>
            <person name="Hanada K."/>
            <person name="Heyl A."/>
            <person name="Hicks K.A."/>
            <person name="Hugh J."/>
            <person name="Lohr M."/>
            <person name="Mayer K."/>
            <person name="Melkozernov A."/>
            <person name="Murata T."/>
            <person name="Nelson D."/>
            <person name="Pils B."/>
            <person name="Prigge M."/>
            <person name="Reiss B."/>
            <person name="Renner T."/>
            <person name="Rombauts S."/>
            <person name="Rushton P."/>
            <person name="Sanderfoot A."/>
            <person name="Schween G."/>
            <person name="Shiu S.-H."/>
            <person name="Stueber K."/>
            <person name="Theodoulou F.L."/>
            <person name="Tu H."/>
            <person name="Van de Peer Y."/>
            <person name="Verrier P.J."/>
            <person name="Waters E."/>
            <person name="Wood A."/>
            <person name="Yang L."/>
            <person name="Cove D."/>
            <person name="Cuming A."/>
            <person name="Hasebe M."/>
            <person name="Lucas S."/>
            <person name="Mishler D.B."/>
            <person name="Reski R."/>
            <person name="Grigoriev I."/>
            <person name="Quatrano R.S."/>
            <person name="Boore J.L."/>
        </authorList>
    </citation>
    <scope>NUCLEOTIDE SEQUENCE [LARGE SCALE GENOMIC DNA]</scope>
    <source>
        <strain evidence="1 2">cv. Gransden 2004</strain>
    </source>
</reference>
<dbReference type="Gramene" id="Pp3c6_1200V3.3">
    <property type="protein sequence ID" value="PAC:32976934.CDS.1"/>
    <property type="gene ID" value="Pp3c6_1200"/>
</dbReference>
<evidence type="ECO:0000313" key="2">
    <source>
        <dbReference type="Proteomes" id="UP000006727"/>
    </source>
</evidence>
<reference evidence="1" key="3">
    <citation type="submission" date="2020-12" db="UniProtKB">
        <authorList>
            <consortium name="EnsemblPlants"/>
        </authorList>
    </citation>
    <scope>IDENTIFICATION</scope>
</reference>
<evidence type="ECO:0000313" key="1">
    <source>
        <dbReference type="EnsemblPlants" id="PAC:32976934.CDS.1"/>
    </source>
</evidence>
<reference evidence="1 2" key="2">
    <citation type="journal article" date="2018" name="Plant J.">
        <title>The Physcomitrella patens chromosome-scale assembly reveals moss genome structure and evolution.</title>
        <authorList>
            <person name="Lang D."/>
            <person name="Ullrich K.K."/>
            <person name="Murat F."/>
            <person name="Fuchs J."/>
            <person name="Jenkins J."/>
            <person name="Haas F.B."/>
            <person name="Piednoel M."/>
            <person name="Gundlach H."/>
            <person name="Van Bel M."/>
            <person name="Meyberg R."/>
            <person name="Vives C."/>
            <person name="Morata J."/>
            <person name="Symeonidi A."/>
            <person name="Hiss M."/>
            <person name="Muchero W."/>
            <person name="Kamisugi Y."/>
            <person name="Saleh O."/>
            <person name="Blanc G."/>
            <person name="Decker E.L."/>
            <person name="van Gessel N."/>
            <person name="Grimwood J."/>
            <person name="Hayes R.D."/>
            <person name="Graham S.W."/>
            <person name="Gunter L.E."/>
            <person name="McDaniel S.F."/>
            <person name="Hoernstein S.N.W."/>
            <person name="Larsson A."/>
            <person name="Li F.W."/>
            <person name="Perroud P.F."/>
            <person name="Phillips J."/>
            <person name="Ranjan P."/>
            <person name="Rokshar D.S."/>
            <person name="Rothfels C.J."/>
            <person name="Schneider L."/>
            <person name="Shu S."/>
            <person name="Stevenson D.W."/>
            <person name="Thummler F."/>
            <person name="Tillich M."/>
            <person name="Villarreal Aguilar J.C."/>
            <person name="Widiez T."/>
            <person name="Wong G.K."/>
            <person name="Wymore A."/>
            <person name="Zhang Y."/>
            <person name="Zimmer A.D."/>
            <person name="Quatrano R.S."/>
            <person name="Mayer K.F.X."/>
            <person name="Goodstein D."/>
            <person name="Casacuberta J.M."/>
            <person name="Vandepoele K."/>
            <person name="Reski R."/>
            <person name="Cuming A.C."/>
            <person name="Tuskan G.A."/>
            <person name="Maumus F."/>
            <person name="Salse J."/>
            <person name="Schmutz J."/>
            <person name="Rensing S.A."/>
        </authorList>
    </citation>
    <scope>NUCLEOTIDE SEQUENCE [LARGE SCALE GENOMIC DNA]</scope>
    <source>
        <strain evidence="1 2">cv. Gransden 2004</strain>
    </source>
</reference>
<protein>
    <submittedName>
        <fullName evidence="1">Uncharacterized protein</fullName>
    </submittedName>
</protein>
<dbReference type="EMBL" id="ABEU02000006">
    <property type="status" value="NOT_ANNOTATED_CDS"/>
    <property type="molecule type" value="Genomic_DNA"/>
</dbReference>
<keyword evidence="2" id="KW-1185">Reference proteome</keyword>
<gene>
    <name evidence="1" type="primary">LOC112283557</name>
</gene>
<dbReference type="Proteomes" id="UP000006727">
    <property type="component" value="Chromosome 6"/>
</dbReference>
<sequence length="124" mass="14224">MFSMLPSWQLHHNKPCLDWIGQVWSRVCNKKHLWAWTQKNKIQKPVTIIPQNTRTPFPAPAAHKMQITYFWILELNNNILQSHSANSSLCKHCPVWVCSEIGAGTHRGSDWTDTPMITVTSSST</sequence>